<feature type="domain" description="Protein kinase" evidence="10">
    <location>
        <begin position="201"/>
        <end position="419"/>
    </location>
</feature>
<protein>
    <recommendedName>
        <fullName evidence="5">EKC/KEOPS complex subunit BUD32</fullName>
        <ecNumber evidence="3">2.7.11.1</ecNumber>
    </recommendedName>
    <alternativeName>
        <fullName evidence="6 7">Atypical Serine/threonine protein kinase BUD32</fullName>
    </alternativeName>
    <alternativeName>
        <fullName evidence="4">EKC/KEOPS complex subunit bud32</fullName>
    </alternativeName>
</protein>
<evidence type="ECO:0000256" key="6">
    <source>
        <dbReference type="ARBA" id="ARBA00030980"/>
    </source>
</evidence>
<dbReference type="PROSITE" id="PS00109">
    <property type="entry name" value="PROTEIN_KINASE_TYR"/>
    <property type="match status" value="1"/>
</dbReference>
<evidence type="ECO:0000256" key="7">
    <source>
        <dbReference type="ARBA" id="ARBA00033194"/>
    </source>
</evidence>
<evidence type="ECO:0000256" key="1">
    <source>
        <dbReference type="ARBA" id="ARBA00003747"/>
    </source>
</evidence>
<comment type="subunit">
    <text evidence="2">Component of the EKC/KEOPS complex composed of at least BUD32, CGI121, GON7, KAE1 and PCC1; the whole complex dimerizes.</text>
</comment>
<reference evidence="11 12" key="1">
    <citation type="journal article" date="2024" name="Microbiol. Resour. Announc.">
        <title>Genome annotations for the ascomycete fungi Trichoderma harzianum, Trichoderma aggressivum, and Purpureocillium lilacinum.</title>
        <authorList>
            <person name="Beijen E.P.W."/>
            <person name="Ohm R.A."/>
        </authorList>
    </citation>
    <scope>NUCLEOTIDE SEQUENCE [LARGE SCALE GENOMIC DNA]</scope>
    <source>
        <strain evidence="11 12">CBS 150709</strain>
    </source>
</reference>
<evidence type="ECO:0000256" key="8">
    <source>
        <dbReference type="ARBA" id="ARBA00047899"/>
    </source>
</evidence>
<name>A0ABR0BDR7_PURLI</name>
<comment type="catalytic activity">
    <reaction evidence="9">
        <text>L-seryl-[protein] + ATP = O-phospho-L-seryl-[protein] + ADP + H(+)</text>
        <dbReference type="Rhea" id="RHEA:17989"/>
        <dbReference type="Rhea" id="RHEA-COMP:9863"/>
        <dbReference type="Rhea" id="RHEA-COMP:11604"/>
        <dbReference type="ChEBI" id="CHEBI:15378"/>
        <dbReference type="ChEBI" id="CHEBI:29999"/>
        <dbReference type="ChEBI" id="CHEBI:30616"/>
        <dbReference type="ChEBI" id="CHEBI:83421"/>
        <dbReference type="ChEBI" id="CHEBI:456216"/>
        <dbReference type="EC" id="2.7.11.1"/>
    </reaction>
</comment>
<evidence type="ECO:0000313" key="11">
    <source>
        <dbReference type="EMBL" id="KAK4069654.1"/>
    </source>
</evidence>
<dbReference type="EMBL" id="JAWRVI010000270">
    <property type="protein sequence ID" value="KAK4069654.1"/>
    <property type="molecule type" value="Genomic_DNA"/>
</dbReference>
<accession>A0ABR0BDR7</accession>
<comment type="catalytic activity">
    <reaction evidence="8">
        <text>L-threonyl-[protein] + ATP = O-phospho-L-threonyl-[protein] + ADP + H(+)</text>
        <dbReference type="Rhea" id="RHEA:46608"/>
        <dbReference type="Rhea" id="RHEA-COMP:11060"/>
        <dbReference type="Rhea" id="RHEA-COMP:11605"/>
        <dbReference type="ChEBI" id="CHEBI:15378"/>
        <dbReference type="ChEBI" id="CHEBI:30013"/>
        <dbReference type="ChEBI" id="CHEBI:30616"/>
        <dbReference type="ChEBI" id="CHEBI:61977"/>
        <dbReference type="ChEBI" id="CHEBI:456216"/>
        <dbReference type="EC" id="2.7.11.1"/>
    </reaction>
</comment>
<dbReference type="PROSITE" id="PS50011">
    <property type="entry name" value="PROTEIN_KINASE_DOM"/>
    <property type="match status" value="1"/>
</dbReference>
<dbReference type="Proteomes" id="UP001287286">
    <property type="component" value="Unassembled WGS sequence"/>
</dbReference>
<evidence type="ECO:0000256" key="4">
    <source>
        <dbReference type="ARBA" id="ARBA00013948"/>
    </source>
</evidence>
<evidence type="ECO:0000256" key="5">
    <source>
        <dbReference type="ARBA" id="ARBA00019973"/>
    </source>
</evidence>
<dbReference type="InterPro" id="IPR008266">
    <property type="entry name" value="Tyr_kinase_AS"/>
</dbReference>
<dbReference type="PANTHER" id="PTHR44167:SF24">
    <property type="entry name" value="SERINE_THREONINE-PROTEIN KINASE CHK2"/>
    <property type="match status" value="1"/>
</dbReference>
<evidence type="ECO:0000256" key="2">
    <source>
        <dbReference type="ARBA" id="ARBA00011534"/>
    </source>
</evidence>
<dbReference type="PANTHER" id="PTHR44167">
    <property type="entry name" value="OVARIAN-SPECIFIC SERINE/THREONINE-PROTEIN KINASE LOK-RELATED"/>
    <property type="match status" value="1"/>
</dbReference>
<evidence type="ECO:0000256" key="9">
    <source>
        <dbReference type="ARBA" id="ARBA00048679"/>
    </source>
</evidence>
<comment type="function">
    <text evidence="1">Component of the EKC/KEOPS complex that is required for the formation of a threonylcarbamoyl group on adenosine at position 37 (t(6)A37) in tRNAs that read codons beginning with adenine. The complex is probably involved in the transfer of the threonylcarbamoyl moiety of threonylcarbamoyl-AMP (TC-AMP) to the N6 group of A37. BUD32 has ATPase activity in the context of the EKC/KEOPS complex and likely plays a supporting role to the catalytic subunit KAE1. The EKC/KEOPS complex also promotes both telomere uncapping and telomere elongation. The complex is required for efficient recruitment of transcriptional coactivators.</text>
</comment>
<dbReference type="InterPro" id="IPR000719">
    <property type="entry name" value="Prot_kinase_dom"/>
</dbReference>
<gene>
    <name evidence="11" type="ORF">Purlil1_13658</name>
</gene>
<comment type="caution">
    <text evidence="11">The sequence shown here is derived from an EMBL/GenBank/DDBJ whole genome shotgun (WGS) entry which is preliminary data.</text>
</comment>
<dbReference type="SUPFAM" id="SSF56112">
    <property type="entry name" value="Protein kinase-like (PK-like)"/>
    <property type="match status" value="1"/>
</dbReference>
<organism evidence="11 12">
    <name type="scientific">Purpureocillium lilacinum</name>
    <name type="common">Paecilomyces lilacinus</name>
    <dbReference type="NCBI Taxonomy" id="33203"/>
    <lineage>
        <taxon>Eukaryota</taxon>
        <taxon>Fungi</taxon>
        <taxon>Dikarya</taxon>
        <taxon>Ascomycota</taxon>
        <taxon>Pezizomycotina</taxon>
        <taxon>Sordariomycetes</taxon>
        <taxon>Hypocreomycetidae</taxon>
        <taxon>Hypocreales</taxon>
        <taxon>Ophiocordycipitaceae</taxon>
        <taxon>Purpureocillium</taxon>
    </lineage>
</organism>
<evidence type="ECO:0000256" key="3">
    <source>
        <dbReference type="ARBA" id="ARBA00012513"/>
    </source>
</evidence>
<dbReference type="EC" id="2.7.11.1" evidence="3"/>
<dbReference type="InterPro" id="IPR011009">
    <property type="entry name" value="Kinase-like_dom_sf"/>
</dbReference>
<evidence type="ECO:0000313" key="12">
    <source>
        <dbReference type="Proteomes" id="UP001287286"/>
    </source>
</evidence>
<proteinExistence type="predicted"/>
<evidence type="ECO:0000259" key="10">
    <source>
        <dbReference type="PROSITE" id="PS50011"/>
    </source>
</evidence>
<dbReference type="Pfam" id="PF00069">
    <property type="entry name" value="Pkinase"/>
    <property type="match status" value="1"/>
</dbReference>
<sequence length="419" mass="47842">MVGIVEEWERWSRDGSDGRGMGAMVEGWERWSRDGSDGRGMGAMVEGWARWTSDTRAKAVERVSAKILNMRLTLVLGLQQSRARVYDSLNENRMSDTGRFPVTQMAAHGRTQLVNDCHWSSHRRNHRDNPITTKQVVESQGSFHRANSKEAMEIIQSQESFKRVNGKYQFSYVRGFVRHGNALFVAKWYNRREAPRSMSDLSEAREVNLNDRGPVLRPHWVVAPADPHDYYIKTPSLRAYADEDVETLLGREIDICETLMRNPHRHIAFYYGCREVRGRAIGLCFKRYVSTLADRVDPEHLSKAAFVVSSRPNADDRLREGLQGIKQAISHLHTLGIVHNDITPANIMLEEDDTMVLIDFDSSRPVGAKFGGPGGERVKRTRGWHDPEVSTALRENDTNAYNEIEAWLFGESTESFMFE</sequence>
<keyword evidence="12" id="KW-1185">Reference proteome</keyword>
<dbReference type="Gene3D" id="1.10.510.10">
    <property type="entry name" value="Transferase(Phosphotransferase) domain 1"/>
    <property type="match status" value="1"/>
</dbReference>